<dbReference type="GeneID" id="7826818"/>
<evidence type="ECO:0000313" key="4">
    <source>
        <dbReference type="Proteomes" id="UP000009168"/>
    </source>
</evidence>
<dbReference type="GO" id="GO:0030246">
    <property type="term" value="F:carbohydrate binding"/>
    <property type="evidence" value="ECO:0007669"/>
    <property type="project" value="InterPro"/>
</dbReference>
<name>Q22NY7_TETTS</name>
<dbReference type="HOGENOM" id="CLU_382891_0_0_1"/>
<dbReference type="Gene3D" id="2.10.220.10">
    <property type="entry name" value="Hormone Receptor, Insulin-like Growth Factor Receptor 1, Chain A, domain 2"/>
    <property type="match status" value="1"/>
</dbReference>
<keyword evidence="4" id="KW-1185">Reference proteome</keyword>
<organism evidence="3 4">
    <name type="scientific">Tetrahymena thermophila (strain SB210)</name>
    <dbReference type="NCBI Taxonomy" id="312017"/>
    <lineage>
        <taxon>Eukaryota</taxon>
        <taxon>Sar</taxon>
        <taxon>Alveolata</taxon>
        <taxon>Ciliophora</taxon>
        <taxon>Intramacronucleata</taxon>
        <taxon>Oligohymenophorea</taxon>
        <taxon>Hymenostomatida</taxon>
        <taxon>Tetrahymenina</taxon>
        <taxon>Tetrahymenidae</taxon>
        <taxon>Tetrahymena</taxon>
    </lineage>
</organism>
<feature type="chain" id="PRO_5004201241" evidence="1">
    <location>
        <begin position="23"/>
        <end position="481"/>
    </location>
</feature>
<protein>
    <submittedName>
        <fullName evidence="3">H-type lectin domain protein</fullName>
    </submittedName>
</protein>
<dbReference type="Gene3D" id="2.60.40.2080">
    <property type="match status" value="1"/>
</dbReference>
<dbReference type="GO" id="GO:0007155">
    <property type="term" value="P:cell adhesion"/>
    <property type="evidence" value="ECO:0007669"/>
    <property type="project" value="InterPro"/>
</dbReference>
<dbReference type="CDD" id="cd00064">
    <property type="entry name" value="FU"/>
    <property type="match status" value="1"/>
</dbReference>
<dbReference type="InterPro" id="IPR006212">
    <property type="entry name" value="Furin_repeat"/>
</dbReference>
<evidence type="ECO:0000259" key="2">
    <source>
        <dbReference type="Pfam" id="PF09458"/>
    </source>
</evidence>
<proteinExistence type="predicted"/>
<dbReference type="InParanoid" id="Q22NY7"/>
<gene>
    <name evidence="3" type="ORF">TTHERM_00418080</name>
</gene>
<feature type="domain" description="H-type lectin" evidence="2">
    <location>
        <begin position="57"/>
        <end position="124"/>
    </location>
</feature>
<reference evidence="4" key="1">
    <citation type="journal article" date="2006" name="PLoS Biol.">
        <title>Macronuclear genome sequence of the ciliate Tetrahymena thermophila, a model eukaryote.</title>
        <authorList>
            <person name="Eisen J.A."/>
            <person name="Coyne R.S."/>
            <person name="Wu M."/>
            <person name="Wu D."/>
            <person name="Thiagarajan M."/>
            <person name="Wortman J.R."/>
            <person name="Badger J.H."/>
            <person name="Ren Q."/>
            <person name="Amedeo P."/>
            <person name="Jones K.M."/>
            <person name="Tallon L.J."/>
            <person name="Delcher A.L."/>
            <person name="Salzberg S.L."/>
            <person name="Silva J.C."/>
            <person name="Haas B.J."/>
            <person name="Majoros W.H."/>
            <person name="Farzad M."/>
            <person name="Carlton J.M."/>
            <person name="Smith R.K. Jr."/>
            <person name="Garg J."/>
            <person name="Pearlman R.E."/>
            <person name="Karrer K.M."/>
            <person name="Sun L."/>
            <person name="Manning G."/>
            <person name="Elde N.C."/>
            <person name="Turkewitz A.P."/>
            <person name="Asai D.J."/>
            <person name="Wilkes D.E."/>
            <person name="Wang Y."/>
            <person name="Cai H."/>
            <person name="Collins K."/>
            <person name="Stewart B.A."/>
            <person name="Lee S.R."/>
            <person name="Wilamowska K."/>
            <person name="Weinberg Z."/>
            <person name="Ruzzo W.L."/>
            <person name="Wloga D."/>
            <person name="Gaertig J."/>
            <person name="Frankel J."/>
            <person name="Tsao C.-C."/>
            <person name="Gorovsky M.A."/>
            <person name="Keeling P.J."/>
            <person name="Waller R.F."/>
            <person name="Patron N.J."/>
            <person name="Cherry J.M."/>
            <person name="Stover N.A."/>
            <person name="Krieger C.J."/>
            <person name="del Toro C."/>
            <person name="Ryder H.F."/>
            <person name="Williamson S.C."/>
            <person name="Barbeau R.A."/>
            <person name="Hamilton E.P."/>
            <person name="Orias E."/>
        </authorList>
    </citation>
    <scope>NUCLEOTIDE SEQUENCE [LARGE SCALE GENOMIC DNA]</scope>
    <source>
        <strain evidence="4">SB210</strain>
    </source>
</reference>
<dbReference type="RefSeq" id="XP_001007269.2">
    <property type="nucleotide sequence ID" value="XM_001007269.2"/>
</dbReference>
<accession>Q22NY7</accession>
<dbReference type="SUPFAM" id="SSF141086">
    <property type="entry name" value="Agglutinin HPA-like"/>
    <property type="match status" value="1"/>
</dbReference>
<dbReference type="AlphaFoldDB" id="Q22NY7"/>
<feature type="signal peptide" evidence="1">
    <location>
        <begin position="1"/>
        <end position="22"/>
    </location>
</feature>
<dbReference type="InterPro" id="IPR037221">
    <property type="entry name" value="H-type_lectin_dom_sf"/>
</dbReference>
<dbReference type="Proteomes" id="UP000009168">
    <property type="component" value="Unassembled WGS sequence"/>
</dbReference>
<dbReference type="KEGG" id="tet:TTHERM_00418080"/>
<dbReference type="SUPFAM" id="SSF57184">
    <property type="entry name" value="Growth factor receptor domain"/>
    <property type="match status" value="1"/>
</dbReference>
<evidence type="ECO:0000313" key="3">
    <source>
        <dbReference type="EMBL" id="EAR87024.2"/>
    </source>
</evidence>
<evidence type="ECO:0000256" key="1">
    <source>
        <dbReference type="SAM" id="SignalP"/>
    </source>
</evidence>
<dbReference type="InterPro" id="IPR019019">
    <property type="entry name" value="H-type_lectin_domain"/>
</dbReference>
<dbReference type="EMBL" id="GG662856">
    <property type="protein sequence ID" value="EAR87024.2"/>
    <property type="molecule type" value="Genomic_DNA"/>
</dbReference>
<dbReference type="Pfam" id="PF09458">
    <property type="entry name" value="H_lectin"/>
    <property type="match status" value="1"/>
</dbReference>
<keyword evidence="1" id="KW-0732">Signal</keyword>
<sequence>MQMRVFIQFFLIFLQVERLINALPSYIPSKQVQINQVYVVQYGDGQLSADTDQNIVTQVTFPKLFNRVPQVLLATFDLDLDGTKILNSNWQLTTQGISKTGFSSKLIKKGLQHIYTLGYYYLAIDSDDVYIFSNQVAFFKANAIVVNGKLVQTFTISYQRVIDTTKTKRIMTAFYTGYDQTTTDNSQAKLSIFLEIIQLQDYAQLIITSEQTNNYMDLVFYNYMEYYEDIDQNFLVLESFEERVFQAVPVNSSLNSNKIDRLQSVSPFYTNIGSIQGILCGLSGLQIPPKNEVLRLTIQNINFLNNYLNYQYETWQDTVIQGVTSNVLVFKQLDCNIYFNFQCVNSCPSHYFMYYDQVKAVNLCQKCYTLCSECLGQLARQCTKCFPGFILSNGSCICPENQLLLSDNTCGCSENYELVQGKCQEKTYFSGKTVELLNKSADVMSKTAITVTGILTGISSFTKSDNRNNYHNNFKTFLKQN</sequence>
<dbReference type="InterPro" id="IPR009030">
    <property type="entry name" value="Growth_fac_rcpt_cys_sf"/>
</dbReference>